<dbReference type="AlphaFoldDB" id="M7BIY4"/>
<dbReference type="Proteomes" id="UP000031443">
    <property type="component" value="Unassembled WGS sequence"/>
</dbReference>
<feature type="transmembrane region" description="Helical" evidence="1">
    <location>
        <begin position="12"/>
        <end position="32"/>
    </location>
</feature>
<proteinExistence type="predicted"/>
<organism evidence="2 3">
    <name type="scientific">Chelonia mydas</name>
    <name type="common">Green sea-turtle</name>
    <name type="synonym">Chelonia agassizi</name>
    <dbReference type="NCBI Taxonomy" id="8469"/>
    <lineage>
        <taxon>Eukaryota</taxon>
        <taxon>Metazoa</taxon>
        <taxon>Chordata</taxon>
        <taxon>Craniata</taxon>
        <taxon>Vertebrata</taxon>
        <taxon>Euteleostomi</taxon>
        <taxon>Archelosauria</taxon>
        <taxon>Testudinata</taxon>
        <taxon>Testudines</taxon>
        <taxon>Cryptodira</taxon>
        <taxon>Durocryptodira</taxon>
        <taxon>Americhelydia</taxon>
        <taxon>Chelonioidea</taxon>
        <taxon>Cheloniidae</taxon>
        <taxon>Chelonia</taxon>
    </lineage>
</organism>
<keyword evidence="1" id="KW-0812">Transmembrane</keyword>
<dbReference type="EMBL" id="KB565118">
    <property type="protein sequence ID" value="EMP28192.1"/>
    <property type="molecule type" value="Genomic_DNA"/>
</dbReference>
<evidence type="ECO:0000313" key="2">
    <source>
        <dbReference type="EMBL" id="EMP28192.1"/>
    </source>
</evidence>
<accession>M7BIY4</accession>
<name>M7BIY4_CHEMY</name>
<keyword evidence="1" id="KW-1133">Transmembrane helix</keyword>
<evidence type="ECO:0000313" key="3">
    <source>
        <dbReference type="Proteomes" id="UP000031443"/>
    </source>
</evidence>
<keyword evidence="1" id="KW-0472">Membrane</keyword>
<gene>
    <name evidence="2" type="ORF">UY3_14668</name>
</gene>
<evidence type="ECO:0000256" key="1">
    <source>
        <dbReference type="SAM" id="Phobius"/>
    </source>
</evidence>
<protein>
    <submittedName>
        <fullName evidence="2">Uncharacterized protein</fullName>
    </submittedName>
</protein>
<sequence length="125" mass="13770">MQLLWFTPAKGLAFCHCGLAGISVFVVFSFRLPREESYQTKGTRAKMAKGQPMQGQRDRLLGCFAIPQQGELAELLTMLLEAVGELGENPKMRSHQLFLPATRHSGVHTPGALLTLSMTVSPVWT</sequence>
<keyword evidence="3" id="KW-1185">Reference proteome</keyword>
<reference evidence="3" key="1">
    <citation type="journal article" date="2013" name="Nat. Genet.">
        <title>The draft genomes of soft-shell turtle and green sea turtle yield insights into the development and evolution of the turtle-specific body plan.</title>
        <authorList>
            <person name="Wang Z."/>
            <person name="Pascual-Anaya J."/>
            <person name="Zadissa A."/>
            <person name="Li W."/>
            <person name="Niimura Y."/>
            <person name="Huang Z."/>
            <person name="Li C."/>
            <person name="White S."/>
            <person name="Xiong Z."/>
            <person name="Fang D."/>
            <person name="Wang B."/>
            <person name="Ming Y."/>
            <person name="Chen Y."/>
            <person name="Zheng Y."/>
            <person name="Kuraku S."/>
            <person name="Pignatelli M."/>
            <person name="Herrero J."/>
            <person name="Beal K."/>
            <person name="Nozawa M."/>
            <person name="Li Q."/>
            <person name="Wang J."/>
            <person name="Zhang H."/>
            <person name="Yu L."/>
            <person name="Shigenobu S."/>
            <person name="Wang J."/>
            <person name="Liu J."/>
            <person name="Flicek P."/>
            <person name="Searle S."/>
            <person name="Wang J."/>
            <person name="Kuratani S."/>
            <person name="Yin Y."/>
            <person name="Aken B."/>
            <person name="Zhang G."/>
            <person name="Irie N."/>
        </authorList>
    </citation>
    <scope>NUCLEOTIDE SEQUENCE [LARGE SCALE GENOMIC DNA]</scope>
</reference>